<protein>
    <recommendedName>
        <fullName evidence="8">TROVE domain-containing protein</fullName>
    </recommendedName>
</protein>
<sequence length="712" mass="76705">MPSAKAASASAGGNKGKGKKKSKSKSAVGSSAMVAHQPQNRASIPQTCKYDINQVLNDAGGYVWKLPTLEHVNRYLVLGGAKDMGNYYRQSSDVNLECALSVLKMIRDPDASQFVQLCALLKAVSVGGRAPKQEPVLLSLAAAIVFAKTPAEKQIAFETMKECVRIPTHMFMLAGFVRDLSMSKPEKKGKGWGAGFRRAISHYYTSRNGRDLAFQMTKYQNREGWTHADIIRMIHIDPTTLADDGARLMFDYVMMKNARKAKVPSEKTLATLKASGKRILPNPFKALTKEEFLAKLNSIETPPIPTQKTLAQFTVAAAATTATAVKSLVGGFVAAVTSVMPSAAAAAPKTTTVATVAASAVADSDDDEEGGGSAKKSGKKHHEQLTQLQQVAHLLKHLHAVHQAGESSNVALACALIRSGRLVREHIPTVLFGSREIWATLLETMPLEALLRNLGKMTQNGVAGDKYKEIVARMSDQTAILKARIHPIKVLVASKVYKNGHGDLGSLSWVPNSFISNAFTHLFRLSYGTITPTGQSIMVAVDVSGSMSSAVLGSKVLTCRDASIAMALLYLETEKNVSVVGFSAGLTDMSGPSSRNQLRRGMTIDEGLAATNGMAFSSTDCVLPILHAIKNNLKFDAFIVLTDNETYAPNEHPQSALVRYRQLMGTETKLIVIGMTGNCFTIVDPTDRKTLNLAGFDTSTPEISSMFLRGEI</sequence>
<dbReference type="PANTHER" id="PTHR14202">
    <property type="entry name" value="60 KDA RIBONUCLEOPROTEIN SSA/RO"/>
    <property type="match status" value="1"/>
</dbReference>
<evidence type="ECO:0000256" key="5">
    <source>
        <dbReference type="ARBA" id="ARBA00022884"/>
    </source>
</evidence>
<evidence type="ECO:0000256" key="7">
    <source>
        <dbReference type="SAM" id="MobiDB-lite"/>
    </source>
</evidence>
<name>A0A6C0EYQ0_9ZZZZ</name>
<proteinExistence type="inferred from homology"/>
<evidence type="ECO:0000256" key="6">
    <source>
        <dbReference type="ARBA" id="ARBA00023274"/>
    </source>
</evidence>
<dbReference type="PANTHER" id="PTHR14202:SF0">
    <property type="entry name" value="RNA-BINDING PROTEIN RO60"/>
    <property type="match status" value="1"/>
</dbReference>
<dbReference type="Pfam" id="PF05731">
    <property type="entry name" value="TROVE"/>
    <property type="match status" value="1"/>
</dbReference>
<dbReference type="GO" id="GO:0003723">
    <property type="term" value="F:RNA binding"/>
    <property type="evidence" value="ECO:0007669"/>
    <property type="project" value="UniProtKB-KW"/>
</dbReference>
<dbReference type="InterPro" id="IPR008858">
    <property type="entry name" value="TROVE_dom"/>
</dbReference>
<keyword evidence="6" id="KW-0687">Ribonucleoprotein</keyword>
<organism evidence="9">
    <name type="scientific">viral metagenome</name>
    <dbReference type="NCBI Taxonomy" id="1070528"/>
    <lineage>
        <taxon>unclassified sequences</taxon>
        <taxon>metagenomes</taxon>
        <taxon>organismal metagenomes</taxon>
    </lineage>
</organism>
<feature type="region of interest" description="Disordered" evidence="7">
    <location>
        <begin position="1"/>
        <end position="38"/>
    </location>
</feature>
<dbReference type="SUPFAM" id="SSF140864">
    <property type="entry name" value="TROVE domain-like"/>
    <property type="match status" value="2"/>
</dbReference>
<dbReference type="GO" id="GO:1990904">
    <property type="term" value="C:ribonucleoprotein complex"/>
    <property type="evidence" value="ECO:0007669"/>
    <property type="project" value="UniProtKB-KW"/>
</dbReference>
<evidence type="ECO:0000256" key="1">
    <source>
        <dbReference type="ARBA" id="ARBA00004496"/>
    </source>
</evidence>
<dbReference type="InterPro" id="IPR040322">
    <property type="entry name" value="TROVE2"/>
</dbReference>
<dbReference type="SUPFAM" id="SSF53300">
    <property type="entry name" value="vWA-like"/>
    <property type="match status" value="1"/>
</dbReference>
<evidence type="ECO:0000313" key="9">
    <source>
        <dbReference type="EMBL" id="QHT34316.1"/>
    </source>
</evidence>
<feature type="compositionally biased region" description="Low complexity" evidence="7">
    <location>
        <begin position="1"/>
        <end position="12"/>
    </location>
</feature>
<dbReference type="Pfam" id="PF25045">
    <property type="entry name" value="vWA_Ro60"/>
    <property type="match status" value="1"/>
</dbReference>
<dbReference type="InterPro" id="IPR056800">
    <property type="entry name" value="vWA_Ro60"/>
</dbReference>
<dbReference type="GO" id="GO:0046872">
    <property type="term" value="F:metal ion binding"/>
    <property type="evidence" value="ECO:0007669"/>
    <property type="project" value="UniProtKB-KW"/>
</dbReference>
<evidence type="ECO:0000256" key="3">
    <source>
        <dbReference type="ARBA" id="ARBA00022490"/>
    </source>
</evidence>
<dbReference type="InterPro" id="IPR037214">
    <property type="entry name" value="TROVE_dom_sf"/>
</dbReference>
<evidence type="ECO:0000259" key="8">
    <source>
        <dbReference type="PROSITE" id="PS50988"/>
    </source>
</evidence>
<accession>A0A6C0EYQ0</accession>
<evidence type="ECO:0000256" key="2">
    <source>
        <dbReference type="ARBA" id="ARBA00007814"/>
    </source>
</evidence>
<keyword evidence="3" id="KW-0963">Cytoplasm</keyword>
<dbReference type="Gene3D" id="3.40.50.410">
    <property type="entry name" value="von Willebrand factor, type A domain"/>
    <property type="match status" value="1"/>
</dbReference>
<feature type="domain" description="TROVE" evidence="8">
    <location>
        <begin position="55"/>
        <end position="535"/>
    </location>
</feature>
<keyword evidence="4" id="KW-0479">Metal-binding</keyword>
<dbReference type="AlphaFoldDB" id="A0A6C0EYQ0"/>
<reference evidence="9" key="1">
    <citation type="journal article" date="2020" name="Nature">
        <title>Giant virus diversity and host interactions through global metagenomics.</title>
        <authorList>
            <person name="Schulz F."/>
            <person name="Roux S."/>
            <person name="Paez-Espino D."/>
            <person name="Jungbluth S."/>
            <person name="Walsh D.A."/>
            <person name="Denef V.J."/>
            <person name="McMahon K.D."/>
            <person name="Konstantinidis K.T."/>
            <person name="Eloe-Fadrosh E.A."/>
            <person name="Kyrpides N.C."/>
            <person name="Woyke T."/>
        </authorList>
    </citation>
    <scope>NUCLEOTIDE SEQUENCE</scope>
    <source>
        <strain evidence="9">GVMAG-M-3300009163-63</strain>
    </source>
</reference>
<dbReference type="GO" id="GO:0005737">
    <property type="term" value="C:cytoplasm"/>
    <property type="evidence" value="ECO:0007669"/>
    <property type="project" value="UniProtKB-SubCell"/>
</dbReference>
<evidence type="ECO:0000256" key="4">
    <source>
        <dbReference type="ARBA" id="ARBA00022723"/>
    </source>
</evidence>
<dbReference type="PROSITE" id="PS50988">
    <property type="entry name" value="TROVE"/>
    <property type="match status" value="1"/>
</dbReference>
<feature type="region of interest" description="Disordered" evidence="7">
    <location>
        <begin position="361"/>
        <end position="383"/>
    </location>
</feature>
<comment type="similarity">
    <text evidence="2">Belongs to the Ro 60 kDa family.</text>
</comment>
<comment type="subcellular location">
    <subcellularLocation>
        <location evidence="1">Cytoplasm</location>
    </subcellularLocation>
</comment>
<dbReference type="EMBL" id="MN738998">
    <property type="protein sequence ID" value="QHT34316.1"/>
    <property type="molecule type" value="Genomic_DNA"/>
</dbReference>
<dbReference type="InterPro" id="IPR036465">
    <property type="entry name" value="vWFA_dom_sf"/>
</dbReference>
<keyword evidence="5" id="KW-0694">RNA-binding</keyword>